<proteinExistence type="predicted"/>
<organism evidence="2 3">
    <name type="scientific">Romanomermis culicivorax</name>
    <name type="common">Nematode worm</name>
    <dbReference type="NCBI Taxonomy" id="13658"/>
    <lineage>
        <taxon>Eukaryota</taxon>
        <taxon>Metazoa</taxon>
        <taxon>Ecdysozoa</taxon>
        <taxon>Nematoda</taxon>
        <taxon>Enoplea</taxon>
        <taxon>Dorylaimia</taxon>
        <taxon>Mermithida</taxon>
        <taxon>Mermithoidea</taxon>
        <taxon>Mermithidae</taxon>
        <taxon>Romanomermis</taxon>
    </lineage>
</organism>
<dbReference type="Proteomes" id="UP000887565">
    <property type="component" value="Unplaced"/>
</dbReference>
<keyword evidence="2" id="KW-1185">Reference proteome</keyword>
<evidence type="ECO:0000313" key="3">
    <source>
        <dbReference type="WBParaSite" id="nRc.2.0.1.t09069-RA"/>
    </source>
</evidence>
<accession>A0A915I6T4</accession>
<feature type="region of interest" description="Disordered" evidence="1">
    <location>
        <begin position="33"/>
        <end position="58"/>
    </location>
</feature>
<evidence type="ECO:0000313" key="2">
    <source>
        <dbReference type="Proteomes" id="UP000887565"/>
    </source>
</evidence>
<protein>
    <submittedName>
        <fullName evidence="3">Uncharacterized protein</fullName>
    </submittedName>
</protein>
<reference evidence="3" key="1">
    <citation type="submission" date="2022-11" db="UniProtKB">
        <authorList>
            <consortium name="WormBaseParasite"/>
        </authorList>
    </citation>
    <scope>IDENTIFICATION</scope>
</reference>
<dbReference type="AlphaFoldDB" id="A0A915I6T4"/>
<evidence type="ECO:0000256" key="1">
    <source>
        <dbReference type="SAM" id="MobiDB-lite"/>
    </source>
</evidence>
<name>A0A915I6T4_ROMCU</name>
<sequence>MIKNNNFVFAGEASRRDICQSLKNDSIEKRMKVQRNESKKTNNDRKKTVPKCKVDNGKQKWNGKHTEIMCVGLSMLPFTG</sequence>
<dbReference type="WBParaSite" id="nRc.2.0.1.t09069-RA">
    <property type="protein sequence ID" value="nRc.2.0.1.t09069-RA"/>
    <property type="gene ID" value="nRc.2.0.1.g09069"/>
</dbReference>